<keyword evidence="1" id="KW-0633">Potassium transport</keyword>
<protein>
    <recommendedName>
        <fullName evidence="8">Cyclic nucleotide-binding domain-containing protein</fullName>
    </recommendedName>
</protein>
<evidence type="ECO:0000256" key="3">
    <source>
        <dbReference type="ARBA" id="ARBA00022882"/>
    </source>
</evidence>
<evidence type="ECO:0000313" key="6">
    <source>
        <dbReference type="EMBL" id="KAE9462086.1"/>
    </source>
</evidence>
<dbReference type="GO" id="GO:0034702">
    <property type="term" value="C:monoatomic ion channel complex"/>
    <property type="evidence" value="ECO:0007669"/>
    <property type="project" value="UniProtKB-KW"/>
</dbReference>
<dbReference type="OrthoDB" id="426293at2759"/>
<comment type="caution">
    <text evidence="6">The sequence shown here is derived from an EMBL/GenBank/DDBJ whole genome shotgun (WGS) entry which is preliminary data.</text>
</comment>
<dbReference type="InterPro" id="IPR045319">
    <property type="entry name" value="KAT/AKT"/>
</dbReference>
<gene>
    <name evidence="6" type="ORF">C3L33_05997</name>
</gene>
<dbReference type="SUPFAM" id="SSF81324">
    <property type="entry name" value="Voltage-gated potassium channels"/>
    <property type="match status" value="1"/>
</dbReference>
<sequence length="220" mass="25258">YISTGFLFDMCSTLPLQDLISLLRIDHSTGIVFQLLDMLRLWRLGRTREGHPLQLFLDSVHKTHIDRYPDPEKTWIGAMYPDFKEVMSLRDRYVISIYWSISTLTFAGYGDLHAENTREMFVENWTIRVSIDPLPCPLVVNKILRRNLFSIVVYNTGLLPATALLKVPEMEAEYFPPKADVILENQTPTDFYILVSGAVVSNLNLLLSASEFVPFDMARP</sequence>
<keyword evidence="2" id="KW-0631">Potassium channel</keyword>
<keyword evidence="7" id="KW-1185">Reference proteome</keyword>
<evidence type="ECO:0000313" key="7">
    <source>
        <dbReference type="Proteomes" id="UP000428333"/>
    </source>
</evidence>
<dbReference type="AlphaFoldDB" id="A0A6A4LML8"/>
<proteinExistence type="predicted"/>
<keyword evidence="3" id="KW-0406">Ion transport</keyword>
<evidence type="ECO:0000256" key="5">
    <source>
        <dbReference type="ARBA" id="ARBA00023303"/>
    </source>
</evidence>
<accession>A0A6A4LML8</accession>
<name>A0A6A4LML8_9ERIC</name>
<dbReference type="EMBL" id="QEFC01000923">
    <property type="protein sequence ID" value="KAE9462086.1"/>
    <property type="molecule type" value="Genomic_DNA"/>
</dbReference>
<dbReference type="PANTHER" id="PTHR45743:SF6">
    <property type="entry name" value="POTASSIUM CHANNEL KAT2"/>
    <property type="match status" value="1"/>
</dbReference>
<keyword evidence="3" id="KW-0851">Voltage-gated channel</keyword>
<evidence type="ECO:0000256" key="4">
    <source>
        <dbReference type="ARBA" id="ARBA00022958"/>
    </source>
</evidence>
<evidence type="ECO:0008006" key="8">
    <source>
        <dbReference type="Google" id="ProtNLM"/>
    </source>
</evidence>
<organism evidence="6 7">
    <name type="scientific">Rhododendron williamsianum</name>
    <dbReference type="NCBI Taxonomy" id="262921"/>
    <lineage>
        <taxon>Eukaryota</taxon>
        <taxon>Viridiplantae</taxon>
        <taxon>Streptophyta</taxon>
        <taxon>Embryophyta</taxon>
        <taxon>Tracheophyta</taxon>
        <taxon>Spermatophyta</taxon>
        <taxon>Magnoliopsida</taxon>
        <taxon>eudicotyledons</taxon>
        <taxon>Gunneridae</taxon>
        <taxon>Pentapetalae</taxon>
        <taxon>asterids</taxon>
        <taxon>Ericales</taxon>
        <taxon>Ericaceae</taxon>
        <taxon>Ericoideae</taxon>
        <taxon>Rhodoreae</taxon>
        <taxon>Rhododendron</taxon>
    </lineage>
</organism>
<dbReference type="PANTHER" id="PTHR45743">
    <property type="entry name" value="POTASSIUM CHANNEL AKT1"/>
    <property type="match status" value="1"/>
</dbReference>
<keyword evidence="4" id="KW-0630">Potassium</keyword>
<dbReference type="Gene3D" id="1.10.287.70">
    <property type="match status" value="1"/>
</dbReference>
<evidence type="ECO:0000256" key="1">
    <source>
        <dbReference type="ARBA" id="ARBA00022538"/>
    </source>
</evidence>
<feature type="non-terminal residue" evidence="6">
    <location>
        <position position="1"/>
    </location>
</feature>
<reference evidence="6 7" key="1">
    <citation type="journal article" date="2019" name="Genome Biol. Evol.">
        <title>The Rhododendron genome and chromosomal organization provide insight into shared whole-genome duplications across the heath family (Ericaceae).</title>
        <authorList>
            <person name="Soza V.L."/>
            <person name="Lindsley D."/>
            <person name="Waalkes A."/>
            <person name="Ramage E."/>
            <person name="Patwardhan R.P."/>
            <person name="Burton J.N."/>
            <person name="Adey A."/>
            <person name="Kumar A."/>
            <person name="Qiu R."/>
            <person name="Shendure J."/>
            <person name="Hall B."/>
        </authorList>
    </citation>
    <scope>NUCLEOTIDE SEQUENCE [LARGE SCALE GENOMIC DNA]</scope>
    <source>
        <strain evidence="6">RSF 1966-606</strain>
    </source>
</reference>
<keyword evidence="5" id="KW-0407">Ion channel</keyword>
<keyword evidence="3" id="KW-0813">Transport</keyword>
<evidence type="ECO:0000256" key="2">
    <source>
        <dbReference type="ARBA" id="ARBA00022826"/>
    </source>
</evidence>
<dbReference type="GO" id="GO:0005249">
    <property type="term" value="F:voltage-gated potassium channel activity"/>
    <property type="evidence" value="ECO:0007669"/>
    <property type="project" value="InterPro"/>
</dbReference>
<dbReference type="Proteomes" id="UP000428333">
    <property type="component" value="Linkage Group LG04"/>
</dbReference>